<keyword evidence="1" id="KW-0812">Transmembrane</keyword>
<dbReference type="Pfam" id="PF00563">
    <property type="entry name" value="EAL"/>
    <property type="match status" value="1"/>
</dbReference>
<dbReference type="Gene3D" id="3.20.20.450">
    <property type="entry name" value="EAL domain"/>
    <property type="match status" value="1"/>
</dbReference>
<dbReference type="SUPFAM" id="SSF55073">
    <property type="entry name" value="Nucleotide cyclase"/>
    <property type="match status" value="1"/>
</dbReference>
<feature type="transmembrane region" description="Helical" evidence="1">
    <location>
        <begin position="107"/>
        <end position="124"/>
    </location>
</feature>
<dbReference type="NCBIfam" id="TIGR00229">
    <property type="entry name" value="sensory_box"/>
    <property type="match status" value="1"/>
</dbReference>
<dbReference type="PROSITE" id="PS50887">
    <property type="entry name" value="GGDEF"/>
    <property type="match status" value="1"/>
</dbReference>
<dbReference type="InterPro" id="IPR013656">
    <property type="entry name" value="PAS_4"/>
</dbReference>
<feature type="domain" description="EAL" evidence="4">
    <location>
        <begin position="539"/>
        <end position="793"/>
    </location>
</feature>
<feature type="transmembrane region" description="Helical" evidence="1">
    <location>
        <begin position="183"/>
        <end position="203"/>
    </location>
</feature>
<feature type="transmembrane region" description="Helical" evidence="1">
    <location>
        <begin position="33"/>
        <end position="55"/>
    </location>
</feature>
<evidence type="ECO:0000313" key="6">
    <source>
        <dbReference type="EMBL" id="KZE52543.1"/>
    </source>
</evidence>
<dbReference type="Proteomes" id="UP000076510">
    <property type="component" value="Unassembled WGS sequence"/>
</dbReference>
<feature type="transmembrane region" description="Helical" evidence="1">
    <location>
        <begin position="67"/>
        <end position="87"/>
    </location>
</feature>
<dbReference type="InterPro" id="IPR035965">
    <property type="entry name" value="PAS-like_dom_sf"/>
</dbReference>
<dbReference type="PROSITE" id="PS50883">
    <property type="entry name" value="EAL"/>
    <property type="match status" value="1"/>
</dbReference>
<dbReference type="InterPro" id="IPR052155">
    <property type="entry name" value="Biofilm_reg_signaling"/>
</dbReference>
<proteinExistence type="predicted"/>
<dbReference type="Gene3D" id="3.30.70.270">
    <property type="match status" value="1"/>
</dbReference>
<reference evidence="7" key="1">
    <citation type="submission" date="2016-01" db="EMBL/GenBank/DDBJ databases">
        <title>Whole genome sequencing of Bhargavaea cecembensis T14.</title>
        <authorList>
            <person name="Hong K.W."/>
        </authorList>
    </citation>
    <scope>NUCLEOTIDE SEQUENCE [LARGE SCALE GENOMIC DNA]</scope>
    <source>
        <strain evidence="7">M19</strain>
    </source>
</reference>
<dbReference type="NCBIfam" id="TIGR00254">
    <property type="entry name" value="GGDEF"/>
    <property type="match status" value="1"/>
</dbReference>
<evidence type="ECO:0000259" key="5">
    <source>
        <dbReference type="PROSITE" id="PS50887"/>
    </source>
</evidence>
<evidence type="ECO:0000259" key="2">
    <source>
        <dbReference type="PROSITE" id="PS50112"/>
    </source>
</evidence>
<sequence length="795" mass="91375">MFFLYSIIVALIPIIIGATILRMFKGSSLSRVLFLFLVFATFWQLDVSVLFAYTLLPEEVVEFLFRLFRFGSIMIAPILFHVAYTVYMQELKHLKGTRWRFFMNRGILVFFYCWSFIVYVIGWTEKGVASLRVINPGHAFPFYFPVPGEYSWVFYLNTIMFAVSLAVSYLLSRWIESPAQRSFLIHFTISTVVGYSLGVLNLYPGSMLLPSSFAVLLFAISILILSNRIHVETVKKMNERIDEQHTFLRTVIDMNPSYIYAKDEDGRYSLVNLAYASLFGLSKDEMIGMTDLELQESRQTGRDIVEMDRFILRTMKGIDVEEEKFVDTCGGVRWLQTSKIPIVTDDTTLVLCVSTDITERKEHEEELAYQANHDVLTRLPNRRQFNDDLTGFLEDASRGALMLIDLDRFKYINDTLGHDFGDLLLIEVAERLAAFLRPYGANVYRLGGDEFTLLFPDRSKEEAVVIANELLDQFRREFWIQGQEYTITPSIGISLYPQDARDAKTLMKNADTAMYYVKEKGKNSFQFFSDEMNHQFYRKMVIEKELRSALSRNELVLHYQPSWNLSSEKVCGMEALLRWTNQTLGPVSPSEFIPVAEETGLIIPIGEWVLKEACKQNVRWQRAGYPPMKVGVNVSIKQLLDESFACMVKDVLSRTGLNPDYLDLEVTESIAMYELDIMIRKLNELKAIGVSISMDDFGTGYSSLSYLKQYPLDTLKIDRSFIKGITSHEDHKAIVMSIISMAKHLQLKVTAEGVEDMGEYDFLKQTECDVIQGYAISRPLSPEDFEKNVFGKMKL</sequence>
<dbReference type="RefSeq" id="WP_063190586.1">
    <property type="nucleotide sequence ID" value="NZ_LQQY01000004.1"/>
</dbReference>
<dbReference type="InterPro" id="IPR000700">
    <property type="entry name" value="PAS-assoc_C"/>
</dbReference>
<evidence type="ECO:0000313" key="7">
    <source>
        <dbReference type="Proteomes" id="UP000076510"/>
    </source>
</evidence>
<accession>A0A161TEK4</accession>
<dbReference type="OrthoDB" id="9759607at2"/>
<dbReference type="Gene3D" id="3.30.450.20">
    <property type="entry name" value="PAS domain"/>
    <property type="match status" value="1"/>
</dbReference>
<evidence type="ECO:0000259" key="4">
    <source>
        <dbReference type="PROSITE" id="PS50883"/>
    </source>
</evidence>
<evidence type="ECO:0000256" key="1">
    <source>
        <dbReference type="SAM" id="Phobius"/>
    </source>
</evidence>
<dbReference type="CDD" id="cd01949">
    <property type="entry name" value="GGDEF"/>
    <property type="match status" value="1"/>
</dbReference>
<dbReference type="SMART" id="SM00052">
    <property type="entry name" value="EAL"/>
    <property type="match status" value="1"/>
</dbReference>
<evidence type="ECO:0000259" key="3">
    <source>
        <dbReference type="PROSITE" id="PS50113"/>
    </source>
</evidence>
<keyword evidence="1" id="KW-1133">Transmembrane helix</keyword>
<dbReference type="PROSITE" id="PS50113">
    <property type="entry name" value="PAC"/>
    <property type="match status" value="1"/>
</dbReference>
<dbReference type="InterPro" id="IPR035919">
    <property type="entry name" value="EAL_sf"/>
</dbReference>
<dbReference type="InterPro" id="IPR029787">
    <property type="entry name" value="Nucleotide_cyclase"/>
</dbReference>
<dbReference type="CDD" id="cd01948">
    <property type="entry name" value="EAL"/>
    <property type="match status" value="1"/>
</dbReference>
<feature type="transmembrane region" description="Helical" evidence="1">
    <location>
        <begin position="152"/>
        <end position="171"/>
    </location>
</feature>
<dbReference type="PROSITE" id="PS50112">
    <property type="entry name" value="PAS"/>
    <property type="match status" value="1"/>
</dbReference>
<feature type="domain" description="PAC" evidence="3">
    <location>
        <begin position="319"/>
        <end position="369"/>
    </location>
</feature>
<feature type="transmembrane region" description="Helical" evidence="1">
    <location>
        <begin position="6"/>
        <end position="24"/>
    </location>
</feature>
<dbReference type="InterPro" id="IPR000160">
    <property type="entry name" value="GGDEF_dom"/>
</dbReference>
<organism evidence="6 7">
    <name type="scientific">Rossellomorea marisflavi</name>
    <dbReference type="NCBI Taxonomy" id="189381"/>
    <lineage>
        <taxon>Bacteria</taxon>
        <taxon>Bacillati</taxon>
        <taxon>Bacillota</taxon>
        <taxon>Bacilli</taxon>
        <taxon>Bacillales</taxon>
        <taxon>Bacillaceae</taxon>
        <taxon>Rossellomorea</taxon>
    </lineage>
</organism>
<dbReference type="PANTHER" id="PTHR44757">
    <property type="entry name" value="DIGUANYLATE CYCLASE DGCP"/>
    <property type="match status" value="1"/>
</dbReference>
<comment type="caution">
    <text evidence="6">The sequence shown here is derived from an EMBL/GenBank/DDBJ whole genome shotgun (WGS) entry which is preliminary data.</text>
</comment>
<feature type="domain" description="PAS" evidence="2">
    <location>
        <begin position="244"/>
        <end position="292"/>
    </location>
</feature>
<dbReference type="PANTHER" id="PTHR44757:SF2">
    <property type="entry name" value="BIOFILM ARCHITECTURE MAINTENANCE PROTEIN MBAA"/>
    <property type="match status" value="1"/>
</dbReference>
<dbReference type="CDD" id="cd00130">
    <property type="entry name" value="PAS"/>
    <property type="match status" value="1"/>
</dbReference>
<dbReference type="Pfam" id="PF08448">
    <property type="entry name" value="PAS_4"/>
    <property type="match status" value="1"/>
</dbReference>
<dbReference type="SUPFAM" id="SSF141868">
    <property type="entry name" value="EAL domain-like"/>
    <property type="match status" value="1"/>
</dbReference>
<dbReference type="InterPro" id="IPR001633">
    <property type="entry name" value="EAL_dom"/>
</dbReference>
<dbReference type="AlphaFoldDB" id="A0A161TEK4"/>
<dbReference type="InterPro" id="IPR000014">
    <property type="entry name" value="PAS"/>
</dbReference>
<protein>
    <submittedName>
        <fullName evidence="6">Uncharacterized protein</fullName>
    </submittedName>
</protein>
<dbReference type="SUPFAM" id="SSF55785">
    <property type="entry name" value="PYP-like sensor domain (PAS domain)"/>
    <property type="match status" value="1"/>
</dbReference>
<feature type="domain" description="GGDEF" evidence="5">
    <location>
        <begin position="397"/>
        <end position="530"/>
    </location>
</feature>
<feature type="transmembrane region" description="Helical" evidence="1">
    <location>
        <begin position="209"/>
        <end position="227"/>
    </location>
</feature>
<dbReference type="SMART" id="SM00267">
    <property type="entry name" value="GGDEF"/>
    <property type="match status" value="1"/>
</dbReference>
<gene>
    <name evidence="6" type="ORF">AV649_12440</name>
</gene>
<dbReference type="InterPro" id="IPR043128">
    <property type="entry name" value="Rev_trsase/Diguanyl_cyclase"/>
</dbReference>
<name>A0A161TEK4_9BACI</name>
<keyword evidence="1" id="KW-0472">Membrane</keyword>
<dbReference type="Pfam" id="PF00990">
    <property type="entry name" value="GGDEF"/>
    <property type="match status" value="1"/>
</dbReference>
<dbReference type="EMBL" id="LQQY01000004">
    <property type="protein sequence ID" value="KZE52543.1"/>
    <property type="molecule type" value="Genomic_DNA"/>
</dbReference>